<proteinExistence type="predicted"/>
<dbReference type="Proteomes" id="UP001595891">
    <property type="component" value="Unassembled WGS sequence"/>
</dbReference>
<feature type="repeat" description="WD" evidence="3">
    <location>
        <begin position="881"/>
        <end position="914"/>
    </location>
</feature>
<dbReference type="InterPro" id="IPR001680">
    <property type="entry name" value="WD40_rpt"/>
</dbReference>
<dbReference type="Gene3D" id="1.10.260.40">
    <property type="entry name" value="lambda repressor-like DNA-binding domains"/>
    <property type="match status" value="1"/>
</dbReference>
<feature type="repeat" description="WD" evidence="3">
    <location>
        <begin position="1144"/>
        <end position="1185"/>
    </location>
</feature>
<dbReference type="SUPFAM" id="SSF52540">
    <property type="entry name" value="P-loop containing nucleoside triphosphate hydrolases"/>
    <property type="match status" value="1"/>
</dbReference>
<keyword evidence="2" id="KW-0677">Repeat</keyword>
<name>A0ABV9ECC7_9ACTN</name>
<dbReference type="InterPro" id="IPR049052">
    <property type="entry name" value="nSTAND1"/>
</dbReference>
<dbReference type="SMART" id="SM00530">
    <property type="entry name" value="HTH_XRE"/>
    <property type="match status" value="1"/>
</dbReference>
<keyword evidence="4" id="KW-1133">Transmembrane helix</keyword>
<organism evidence="6 7">
    <name type="scientific">Sphaerisporangium corydalis</name>
    <dbReference type="NCBI Taxonomy" id="1441875"/>
    <lineage>
        <taxon>Bacteria</taxon>
        <taxon>Bacillati</taxon>
        <taxon>Actinomycetota</taxon>
        <taxon>Actinomycetes</taxon>
        <taxon>Streptosporangiales</taxon>
        <taxon>Streptosporangiaceae</taxon>
        <taxon>Sphaerisporangium</taxon>
    </lineage>
</organism>
<dbReference type="Gene3D" id="2.130.10.10">
    <property type="entry name" value="YVTN repeat-like/Quinoprotein amine dehydrogenase"/>
    <property type="match status" value="5"/>
</dbReference>
<reference evidence="7" key="1">
    <citation type="journal article" date="2019" name="Int. J. Syst. Evol. Microbiol.">
        <title>The Global Catalogue of Microorganisms (GCM) 10K type strain sequencing project: providing services to taxonomists for standard genome sequencing and annotation.</title>
        <authorList>
            <consortium name="The Broad Institute Genomics Platform"/>
            <consortium name="The Broad Institute Genome Sequencing Center for Infectious Disease"/>
            <person name="Wu L."/>
            <person name="Ma J."/>
        </authorList>
    </citation>
    <scope>NUCLEOTIDE SEQUENCE [LARGE SCALE GENOMIC DNA]</scope>
    <source>
        <strain evidence="7">CCUG 49560</strain>
    </source>
</reference>
<sequence>MPRRERPLDVGDDALLRFAADLRRLREKAGGPSYRELAKRAHYSAGTLSEAAGGRKLPSMAVTLAFVRACGVDSAEWQERWIALAAEMNPPGGGETPGESPPYVGLSSFEPQDAHRFFGRERLVEKIRSSLSEHRFLAVLGASGSGKSSLLRAGLLPLVRPRPAILLTPGAHPLQECAVQLAARLGVTPGGLLAELTEDPRNLGLAVRQLLAKEGRDGDLVLIVDQFEEVFTLCPGPAEQARFIDALVSAAREPGSRTRVVLGVRTDFYTHCARHPDLADVLQRAQILVGPMTAEELRQAITRPAAEMDYRVEGALVSRLIADATGQPGVLPLISHALLETWRRRRGNTLTLAGYESTGGIDHAIAQTSEAVYTALSEDQQAVARQIFLRLTALGEGTEDTKRRVAGDELTGTDDDGVLDELTRARLVTRNGDNVEIAHEALIRSWPRLRGWLAEDREGLRLHRQITEAAGAWEAESRDDGALYRGTRLAVARDWAAAKDPVLSAREREFLAAGVAAEARDQDAARRRARRLRELVALLAVLLVVAGSATVYAVANGRMAAGQRDIALSQKVAGDAVELRAANPALSAQLALAAYRLSPTDEARSVLLSTFATPYATRVTGHTDRVNAVAVSPDGRLLATAGRDATTRLWRIADPHRPQPLAVLTGHRENVNAAAFSPDGRLLATAGWDHTARLWDTTDPRRPRHLAALGHADDVNAVAFSPDGRTLASASTDTTVRLWDVAGHRLRATLAGHTAGVVGVAFSPDGRTLASASFDHAAGLWDVTDPGHPGRPRMLTGHTDAVAWVAFSPDGRLLATASNDGTARLWDVAAGTSIVIRGHRDVARSVAFSPDGRLLATASLDDTIRLTDVGDPRHPRLVTTLTGHTGNAVSVAFTPDGHTLATASDDYTARLWDLPGPALTVPSAAVYWIAFNPDGRTLATVGEDHAARLWEVTDPVHPRLRSVLTGHEDEIWGTAFSPDGRTLATASNDGTARLWDVTDAGRPAPRATLTGHKENVNAVAFSPDGRVLASASLDHTVRLTDVSGPGRPRDLSFFTGDTEGVNAVAFSPDGRTVATAGWNRTARLWDVTDLRRPAPLATLTGHTDGINALAFSPDGRTLATAGYDDTARLWDVADPRRAAPLTTLARHTDNVSMVAFSPDGRTLATAGSDRVTRLWDLADVRRPRERSSLEAHTDRVSSVAFSPDGHTLATGGYDRTVLLWETDPARLATRLCRITHPAITTAEWDQYFPGLAYRPPCP</sequence>
<feature type="repeat" description="WD" evidence="3">
    <location>
        <begin position="750"/>
        <end position="783"/>
    </location>
</feature>
<dbReference type="SUPFAM" id="SSF50978">
    <property type="entry name" value="WD40 repeat-like"/>
    <property type="match status" value="2"/>
</dbReference>
<keyword evidence="1 3" id="KW-0853">WD repeat</keyword>
<dbReference type="InterPro" id="IPR001387">
    <property type="entry name" value="Cro/C1-type_HTH"/>
</dbReference>
<dbReference type="PROSITE" id="PS50082">
    <property type="entry name" value="WD_REPEATS_2"/>
    <property type="match status" value="14"/>
</dbReference>
<dbReference type="CDD" id="cd00200">
    <property type="entry name" value="WD40"/>
    <property type="match status" value="2"/>
</dbReference>
<dbReference type="PROSITE" id="PS00678">
    <property type="entry name" value="WD_REPEATS_1"/>
    <property type="match status" value="9"/>
</dbReference>
<feature type="domain" description="HTH cro/C1-type" evidence="5">
    <location>
        <begin position="21"/>
        <end position="77"/>
    </location>
</feature>
<feature type="repeat" description="WD" evidence="3">
    <location>
        <begin position="836"/>
        <end position="869"/>
    </location>
</feature>
<dbReference type="EMBL" id="JBHSFN010000003">
    <property type="protein sequence ID" value="MFC4585704.1"/>
    <property type="molecule type" value="Genomic_DNA"/>
</dbReference>
<evidence type="ECO:0000256" key="4">
    <source>
        <dbReference type="SAM" id="Phobius"/>
    </source>
</evidence>
<dbReference type="InterPro" id="IPR010982">
    <property type="entry name" value="Lambda_DNA-bd_dom_sf"/>
</dbReference>
<gene>
    <name evidence="6" type="ORF">ACFO8L_06465</name>
</gene>
<dbReference type="SMART" id="SM00320">
    <property type="entry name" value="WD40"/>
    <property type="match status" value="14"/>
</dbReference>
<feature type="repeat" description="WD" evidence="3">
    <location>
        <begin position="708"/>
        <end position="749"/>
    </location>
</feature>
<evidence type="ECO:0000256" key="2">
    <source>
        <dbReference type="ARBA" id="ARBA00022737"/>
    </source>
</evidence>
<feature type="repeat" description="WD" evidence="3">
    <location>
        <begin position="964"/>
        <end position="997"/>
    </location>
</feature>
<dbReference type="PRINTS" id="PR00320">
    <property type="entry name" value="GPROTEINBRPT"/>
</dbReference>
<dbReference type="PROSITE" id="PS50294">
    <property type="entry name" value="WD_REPEATS_REGION"/>
    <property type="match status" value="14"/>
</dbReference>
<dbReference type="Pfam" id="PF00400">
    <property type="entry name" value="WD40"/>
    <property type="match status" value="14"/>
</dbReference>
<keyword evidence="7" id="KW-1185">Reference proteome</keyword>
<feature type="repeat" description="WD" evidence="3">
    <location>
        <begin position="1189"/>
        <end position="1230"/>
    </location>
</feature>
<feature type="transmembrane region" description="Helical" evidence="4">
    <location>
        <begin position="535"/>
        <end position="555"/>
    </location>
</feature>
<feature type="repeat" description="WD" evidence="3">
    <location>
        <begin position="664"/>
        <end position="705"/>
    </location>
</feature>
<dbReference type="PANTHER" id="PTHR19848">
    <property type="entry name" value="WD40 REPEAT PROTEIN"/>
    <property type="match status" value="1"/>
</dbReference>
<keyword evidence="4" id="KW-0472">Membrane</keyword>
<feature type="repeat" description="WD" evidence="3">
    <location>
        <begin position="619"/>
        <end position="652"/>
    </location>
</feature>
<protein>
    <submittedName>
        <fullName evidence="6">Helix-turn-helix domain-containing protein</fullName>
    </submittedName>
</protein>
<comment type="caution">
    <text evidence="6">The sequence shown here is derived from an EMBL/GenBank/DDBJ whole genome shotgun (WGS) entry which is preliminary data.</text>
</comment>
<feature type="repeat" description="WD" evidence="3">
    <location>
        <begin position="919"/>
        <end position="952"/>
    </location>
</feature>
<dbReference type="InterPro" id="IPR015943">
    <property type="entry name" value="WD40/YVTN_repeat-like_dom_sf"/>
</dbReference>
<dbReference type="CDD" id="cd00093">
    <property type="entry name" value="HTH_XRE"/>
    <property type="match status" value="1"/>
</dbReference>
<dbReference type="SUPFAM" id="SSF47413">
    <property type="entry name" value="lambda repressor-like DNA-binding domains"/>
    <property type="match status" value="1"/>
</dbReference>
<evidence type="ECO:0000256" key="3">
    <source>
        <dbReference type="PROSITE-ProRule" id="PRU00221"/>
    </source>
</evidence>
<dbReference type="PANTHER" id="PTHR19848:SF8">
    <property type="entry name" value="F-BOX AND WD REPEAT DOMAIN CONTAINING 7"/>
    <property type="match status" value="1"/>
</dbReference>
<keyword evidence="4" id="KW-0812">Transmembrane</keyword>
<feature type="repeat" description="WD" evidence="3">
    <location>
        <begin position="795"/>
        <end position="836"/>
    </location>
</feature>
<evidence type="ECO:0000259" key="5">
    <source>
        <dbReference type="SMART" id="SM00530"/>
    </source>
</evidence>
<evidence type="ECO:0000256" key="1">
    <source>
        <dbReference type="ARBA" id="ARBA00022574"/>
    </source>
</evidence>
<dbReference type="Pfam" id="PF20703">
    <property type="entry name" value="nSTAND1"/>
    <property type="match status" value="1"/>
</dbReference>
<feature type="repeat" description="WD" evidence="3">
    <location>
        <begin position="1009"/>
        <end position="1043"/>
    </location>
</feature>
<dbReference type="Gene3D" id="3.40.50.300">
    <property type="entry name" value="P-loop containing nucleotide triphosphate hydrolases"/>
    <property type="match status" value="1"/>
</dbReference>
<feature type="repeat" description="WD" evidence="3">
    <location>
        <begin position="1099"/>
        <end position="1140"/>
    </location>
</feature>
<feature type="repeat" description="WD" evidence="3">
    <location>
        <begin position="1054"/>
        <end position="1087"/>
    </location>
</feature>
<evidence type="ECO:0000313" key="7">
    <source>
        <dbReference type="Proteomes" id="UP001595891"/>
    </source>
</evidence>
<dbReference type="InterPro" id="IPR019775">
    <property type="entry name" value="WD40_repeat_CS"/>
</dbReference>
<dbReference type="Pfam" id="PF13560">
    <property type="entry name" value="HTH_31"/>
    <property type="match status" value="1"/>
</dbReference>
<dbReference type="InterPro" id="IPR036322">
    <property type="entry name" value="WD40_repeat_dom_sf"/>
</dbReference>
<evidence type="ECO:0000313" key="6">
    <source>
        <dbReference type="EMBL" id="MFC4585704.1"/>
    </source>
</evidence>
<dbReference type="InterPro" id="IPR027417">
    <property type="entry name" value="P-loop_NTPase"/>
</dbReference>
<accession>A0ABV9ECC7</accession>
<dbReference type="InterPro" id="IPR020472">
    <property type="entry name" value="WD40_PAC1"/>
</dbReference>
<dbReference type="RefSeq" id="WP_262841308.1">
    <property type="nucleotide sequence ID" value="NZ_JANZYP010000004.1"/>
</dbReference>